<keyword evidence="10" id="KW-1133">Transmembrane helix</keyword>
<evidence type="ECO:0000313" key="15">
    <source>
        <dbReference type="Proteomes" id="UP000583929"/>
    </source>
</evidence>
<dbReference type="EMBL" id="JAATIP010000019">
    <property type="protein sequence ID" value="KAF4392256.1"/>
    <property type="molecule type" value="Genomic_DNA"/>
</dbReference>
<dbReference type="GO" id="GO:0098552">
    <property type="term" value="C:side of membrane"/>
    <property type="evidence" value="ECO:0007669"/>
    <property type="project" value="UniProtKB-KW"/>
</dbReference>
<dbReference type="EMBL" id="JAATIQ010000690">
    <property type="protein sequence ID" value="KAF4348412.1"/>
    <property type="molecule type" value="Genomic_DNA"/>
</dbReference>
<gene>
    <name evidence="13" type="ORF">F8388_012712</name>
    <name evidence="12" type="ORF">G4B88_010802</name>
</gene>
<feature type="transmembrane region" description="Helical" evidence="10">
    <location>
        <begin position="20"/>
        <end position="37"/>
    </location>
</feature>
<evidence type="ECO:0000256" key="5">
    <source>
        <dbReference type="ARBA" id="ARBA00023136"/>
    </source>
</evidence>
<dbReference type="InterPro" id="IPR041846">
    <property type="entry name" value="ENL_dom"/>
</dbReference>
<evidence type="ECO:0000256" key="2">
    <source>
        <dbReference type="ARBA" id="ARBA00022475"/>
    </source>
</evidence>
<dbReference type="FunFam" id="2.60.40.420:FF:000010">
    <property type="entry name" value="Early nodulin-like protein 1"/>
    <property type="match status" value="1"/>
</dbReference>
<evidence type="ECO:0000313" key="13">
    <source>
        <dbReference type="EMBL" id="KAF4392256.1"/>
    </source>
</evidence>
<evidence type="ECO:0000256" key="9">
    <source>
        <dbReference type="ARBA" id="ARBA00035011"/>
    </source>
</evidence>
<keyword evidence="15" id="KW-1185">Reference proteome</keyword>
<dbReference type="Proteomes" id="UP000583929">
    <property type="component" value="Unassembled WGS sequence"/>
</dbReference>
<dbReference type="Pfam" id="PF02298">
    <property type="entry name" value="Cu_bind_like"/>
    <property type="match status" value="1"/>
</dbReference>
<comment type="similarity">
    <text evidence="9">Belongs to the early nodulin-like (ENODL) family.</text>
</comment>
<dbReference type="SUPFAM" id="SSF49503">
    <property type="entry name" value="Cupredoxins"/>
    <property type="match status" value="1"/>
</dbReference>
<evidence type="ECO:0000256" key="8">
    <source>
        <dbReference type="ARBA" id="ARBA00023288"/>
    </source>
</evidence>
<comment type="subcellular location">
    <subcellularLocation>
        <location evidence="1">Cell membrane</location>
        <topology evidence="1">Lipid-anchor</topology>
        <topology evidence="1">GPI-anchor</topology>
    </subcellularLocation>
</comment>
<dbReference type="InterPro" id="IPR008972">
    <property type="entry name" value="Cupredoxin"/>
</dbReference>
<reference evidence="14 15" key="1">
    <citation type="journal article" date="2020" name="bioRxiv">
        <title>Sequence and annotation of 42 cannabis genomes reveals extensive copy number variation in cannabinoid synthesis and pathogen resistance genes.</title>
        <authorList>
            <person name="Mckernan K.J."/>
            <person name="Helbert Y."/>
            <person name="Kane L.T."/>
            <person name="Ebling H."/>
            <person name="Zhang L."/>
            <person name="Liu B."/>
            <person name="Eaton Z."/>
            <person name="Mclaughlin S."/>
            <person name="Kingan S."/>
            <person name="Baybayan P."/>
            <person name="Concepcion G."/>
            <person name="Jordan M."/>
            <person name="Riva A."/>
            <person name="Barbazuk W."/>
            <person name="Harkins T."/>
        </authorList>
    </citation>
    <scope>NUCLEOTIDE SEQUENCE [LARGE SCALE GENOMIC DNA]</scope>
    <source>
        <strain evidence="14 15">cv. Jamaican Lion 4</strain>
        <strain evidence="12">Father</strain>
        <strain evidence="13">Mother</strain>
        <tissue evidence="13">Leaf</tissue>
    </source>
</reference>
<dbReference type="InterPro" id="IPR003245">
    <property type="entry name" value="Phytocyanin_dom"/>
</dbReference>
<dbReference type="AlphaFoldDB" id="A0A7J6HAC6"/>
<accession>A0A7J6HAC6</accession>
<keyword evidence="4" id="KW-0732">Signal</keyword>
<proteinExistence type="inferred from homology"/>
<keyword evidence="7" id="KW-0325">Glycoprotein</keyword>
<evidence type="ECO:0000256" key="10">
    <source>
        <dbReference type="SAM" id="Phobius"/>
    </source>
</evidence>
<dbReference type="PANTHER" id="PTHR33021">
    <property type="entry name" value="BLUE COPPER PROTEIN"/>
    <property type="match status" value="1"/>
</dbReference>
<evidence type="ECO:0000256" key="1">
    <source>
        <dbReference type="ARBA" id="ARBA00004609"/>
    </source>
</evidence>
<evidence type="ECO:0000256" key="4">
    <source>
        <dbReference type="ARBA" id="ARBA00022729"/>
    </source>
</evidence>
<keyword evidence="6" id="KW-1015">Disulfide bond</keyword>
<protein>
    <recommendedName>
        <fullName evidence="11">Phytocyanin domain-containing protein</fullName>
    </recommendedName>
</protein>
<dbReference type="GO" id="GO:0009055">
    <property type="term" value="F:electron transfer activity"/>
    <property type="evidence" value="ECO:0007669"/>
    <property type="project" value="InterPro"/>
</dbReference>
<dbReference type="CDD" id="cd11019">
    <property type="entry name" value="OsENODL1_like"/>
    <property type="match status" value="1"/>
</dbReference>
<keyword evidence="2" id="KW-1003">Cell membrane</keyword>
<feature type="domain" description="Phytocyanin" evidence="11">
    <location>
        <begin position="75"/>
        <end position="179"/>
    </location>
</feature>
<evidence type="ECO:0000256" key="3">
    <source>
        <dbReference type="ARBA" id="ARBA00022622"/>
    </source>
</evidence>
<dbReference type="PANTHER" id="PTHR33021:SF197">
    <property type="entry name" value="EARLY NODULIN-LIKE PROTEIN 13"/>
    <property type="match status" value="1"/>
</dbReference>
<evidence type="ECO:0000313" key="14">
    <source>
        <dbReference type="Proteomes" id="UP000525078"/>
    </source>
</evidence>
<name>A0A7J6HAC6_CANSA</name>
<keyword evidence="8" id="KW-0449">Lipoprotein</keyword>
<dbReference type="Proteomes" id="UP000525078">
    <property type="component" value="Unassembled WGS sequence"/>
</dbReference>
<feature type="transmembrane region" description="Helical" evidence="10">
    <location>
        <begin position="49"/>
        <end position="69"/>
    </location>
</feature>
<evidence type="ECO:0000313" key="12">
    <source>
        <dbReference type="EMBL" id="KAF4348412.1"/>
    </source>
</evidence>
<organism evidence="13 14">
    <name type="scientific">Cannabis sativa</name>
    <name type="common">Hemp</name>
    <name type="synonym">Marijuana</name>
    <dbReference type="NCBI Taxonomy" id="3483"/>
    <lineage>
        <taxon>Eukaryota</taxon>
        <taxon>Viridiplantae</taxon>
        <taxon>Streptophyta</taxon>
        <taxon>Embryophyta</taxon>
        <taxon>Tracheophyta</taxon>
        <taxon>Spermatophyta</taxon>
        <taxon>Magnoliopsida</taxon>
        <taxon>eudicotyledons</taxon>
        <taxon>Gunneridae</taxon>
        <taxon>Pentapetalae</taxon>
        <taxon>rosids</taxon>
        <taxon>fabids</taxon>
        <taxon>Rosales</taxon>
        <taxon>Cannabaceae</taxon>
        <taxon>Cannabis</taxon>
    </lineage>
</organism>
<evidence type="ECO:0000256" key="6">
    <source>
        <dbReference type="ARBA" id="ARBA00023157"/>
    </source>
</evidence>
<keyword evidence="3" id="KW-0336">GPI-anchor</keyword>
<comment type="caution">
    <text evidence="13">The sequence shown here is derived from an EMBL/GenBank/DDBJ whole genome shotgun (WGS) entry which is preliminary data.</text>
</comment>
<dbReference type="InterPro" id="IPR039391">
    <property type="entry name" value="Phytocyanin-like"/>
</dbReference>
<dbReference type="Gene3D" id="2.60.40.420">
    <property type="entry name" value="Cupredoxins - blue copper proteins"/>
    <property type="match status" value="1"/>
</dbReference>
<keyword evidence="10" id="KW-0812">Transmembrane</keyword>
<sequence length="231" mass="25206">MRNSIADLQNQSINLNLHSLLINFYFLALSISILHFCPSKSKSNQTIMAAGFSRSSSSSSLILLFSLLFTISEAKEILVGGNSDSWSIPTSNETQLNQWAGKNRFRIGDTLVWNYDGEKDSVLEVSKEDYEACNTGRVIKEHKDGNTKVSLDRAGPFYFISGAKGHCQKGQKLIVVVLSPRRSRFFGISPAPSPADIDGPAVAPTSAATSSFRRSGLFVVAFGVLAFSLLF</sequence>
<dbReference type="PROSITE" id="PS51485">
    <property type="entry name" value="PHYTOCYANIN"/>
    <property type="match status" value="1"/>
</dbReference>
<evidence type="ECO:0000259" key="11">
    <source>
        <dbReference type="PROSITE" id="PS51485"/>
    </source>
</evidence>
<evidence type="ECO:0000256" key="7">
    <source>
        <dbReference type="ARBA" id="ARBA00023180"/>
    </source>
</evidence>
<keyword evidence="5 10" id="KW-0472">Membrane</keyword>
<dbReference type="GO" id="GO:0005886">
    <property type="term" value="C:plasma membrane"/>
    <property type="evidence" value="ECO:0007669"/>
    <property type="project" value="UniProtKB-SubCell"/>
</dbReference>